<feature type="transmembrane region" description="Helical" evidence="7">
    <location>
        <begin position="87"/>
        <end position="107"/>
    </location>
</feature>
<evidence type="ECO:0000256" key="3">
    <source>
        <dbReference type="ARBA" id="ARBA00022475"/>
    </source>
</evidence>
<name>A0A544YRC0_9ACTN</name>
<feature type="transmembrane region" description="Helical" evidence="7">
    <location>
        <begin position="316"/>
        <end position="334"/>
    </location>
</feature>
<evidence type="ECO:0000259" key="8">
    <source>
        <dbReference type="PROSITE" id="PS50850"/>
    </source>
</evidence>
<feature type="transmembrane region" description="Helical" evidence="7">
    <location>
        <begin position="18"/>
        <end position="43"/>
    </location>
</feature>
<dbReference type="Pfam" id="PF07690">
    <property type="entry name" value="MFS_1"/>
    <property type="match status" value="1"/>
</dbReference>
<feature type="transmembrane region" description="Helical" evidence="7">
    <location>
        <begin position="55"/>
        <end position="75"/>
    </location>
</feature>
<feature type="transmembrane region" description="Helical" evidence="7">
    <location>
        <begin position="174"/>
        <end position="197"/>
    </location>
</feature>
<feature type="transmembrane region" description="Helical" evidence="7">
    <location>
        <begin position="403"/>
        <end position="430"/>
    </location>
</feature>
<evidence type="ECO:0000256" key="5">
    <source>
        <dbReference type="ARBA" id="ARBA00022989"/>
    </source>
</evidence>
<feature type="domain" description="Major facilitator superfamily (MFS) profile" evidence="8">
    <location>
        <begin position="21"/>
        <end position="474"/>
    </location>
</feature>
<evidence type="ECO:0000256" key="6">
    <source>
        <dbReference type="ARBA" id="ARBA00023136"/>
    </source>
</evidence>
<evidence type="ECO:0000256" key="2">
    <source>
        <dbReference type="ARBA" id="ARBA00022448"/>
    </source>
</evidence>
<dbReference type="InterPro" id="IPR036259">
    <property type="entry name" value="MFS_trans_sf"/>
</dbReference>
<dbReference type="Gene3D" id="1.20.1250.20">
    <property type="entry name" value="MFS general substrate transporter like domains"/>
    <property type="match status" value="1"/>
</dbReference>
<feature type="transmembrane region" description="Helical" evidence="7">
    <location>
        <begin position="147"/>
        <end position="168"/>
    </location>
</feature>
<organism evidence="9 10">
    <name type="scientific">Microbispora hainanensis</name>
    <dbReference type="NCBI Taxonomy" id="568844"/>
    <lineage>
        <taxon>Bacteria</taxon>
        <taxon>Bacillati</taxon>
        <taxon>Actinomycetota</taxon>
        <taxon>Actinomycetes</taxon>
        <taxon>Streptosporangiales</taxon>
        <taxon>Streptosporangiaceae</taxon>
        <taxon>Microbispora</taxon>
    </lineage>
</organism>
<feature type="transmembrane region" description="Helical" evidence="7">
    <location>
        <begin position="341"/>
        <end position="358"/>
    </location>
</feature>
<feature type="transmembrane region" description="Helical" evidence="7">
    <location>
        <begin position="370"/>
        <end position="391"/>
    </location>
</feature>
<dbReference type="SUPFAM" id="SSF103473">
    <property type="entry name" value="MFS general substrate transporter"/>
    <property type="match status" value="1"/>
</dbReference>
<proteinExistence type="predicted"/>
<keyword evidence="2" id="KW-0813">Transport</keyword>
<evidence type="ECO:0000256" key="7">
    <source>
        <dbReference type="SAM" id="Phobius"/>
    </source>
</evidence>
<keyword evidence="6 7" id="KW-0472">Membrane</keyword>
<comment type="caution">
    <text evidence="9">The sequence shown here is derived from an EMBL/GenBank/DDBJ whole genome shotgun (WGS) entry which is preliminary data.</text>
</comment>
<keyword evidence="3" id="KW-1003">Cell membrane</keyword>
<dbReference type="PROSITE" id="PS50850">
    <property type="entry name" value="MFS"/>
    <property type="match status" value="1"/>
</dbReference>
<evidence type="ECO:0000313" key="10">
    <source>
        <dbReference type="Proteomes" id="UP000316541"/>
    </source>
</evidence>
<accession>A0A544YRC0</accession>
<dbReference type="EMBL" id="VIRM01000025">
    <property type="protein sequence ID" value="TQS19330.1"/>
    <property type="molecule type" value="Genomic_DNA"/>
</dbReference>
<feature type="transmembrane region" description="Helical" evidence="7">
    <location>
        <begin position="113"/>
        <end position="135"/>
    </location>
</feature>
<dbReference type="AlphaFoldDB" id="A0A544YRC0"/>
<dbReference type="CDD" id="cd17321">
    <property type="entry name" value="MFS_MMR_MDR_like"/>
    <property type="match status" value="1"/>
</dbReference>
<dbReference type="PANTHER" id="PTHR42718:SF46">
    <property type="entry name" value="BLR6921 PROTEIN"/>
    <property type="match status" value="1"/>
</dbReference>
<evidence type="ECO:0000313" key="9">
    <source>
        <dbReference type="EMBL" id="TQS19330.1"/>
    </source>
</evidence>
<dbReference type="PANTHER" id="PTHR42718">
    <property type="entry name" value="MAJOR FACILITATOR SUPERFAMILY MULTIDRUG TRANSPORTER MFSC"/>
    <property type="match status" value="1"/>
</dbReference>
<dbReference type="Gene3D" id="1.20.1720.10">
    <property type="entry name" value="Multidrug resistance protein D"/>
    <property type="match status" value="1"/>
</dbReference>
<gene>
    <name evidence="9" type="ORF">FLX08_20990</name>
</gene>
<evidence type="ECO:0000256" key="4">
    <source>
        <dbReference type="ARBA" id="ARBA00022692"/>
    </source>
</evidence>
<sequence>MTSADTAPRPAGPHAAPALWVMALACACQFMVILDSSIVNLALPSIREELGFTPTGLAWVVNGYLLTFAGFMLPGGRAADLFGPRRMLVAGLVLFSAPSLAGGLAAAPQVLVAARAVQGVGAALMAPATLAVINTSFAEPNARARAFGAWSAAGGLGGMAGAIAGGAITTGLSWRWVFLINVPIGAALIVVAVTTLAGMRTGRRESLDLAGAVTGTAGLAALVYGVMQTADHGWTSARAAGPVVAGLLLLVVFTVVEARLATRPMMPLRLFRVRGVAVGDGMLLLFGAIPIAMWYFTSLFLQNVLGHSALRAGLEQTPAAVTFLVIARWAAPLLPRIGVRSLVLTGGACFVAGFGWLAQAHAGGGYLTGVLGPTLLVATGIGLTFPTLMAAATADVAEGDAGIVGGLATTASQVGGSIGLAVLATAAGARTASEAGGSPSPEALASGHDLVFLIAAGLGLVIASGGMLLPRHRRDRR</sequence>
<dbReference type="InterPro" id="IPR020846">
    <property type="entry name" value="MFS_dom"/>
</dbReference>
<dbReference type="GO" id="GO:0022857">
    <property type="term" value="F:transmembrane transporter activity"/>
    <property type="evidence" value="ECO:0007669"/>
    <property type="project" value="InterPro"/>
</dbReference>
<protein>
    <submittedName>
        <fullName evidence="9">MFS transporter</fullName>
    </submittedName>
</protein>
<feature type="transmembrane region" description="Helical" evidence="7">
    <location>
        <begin position="239"/>
        <end position="261"/>
    </location>
</feature>
<evidence type="ECO:0000256" key="1">
    <source>
        <dbReference type="ARBA" id="ARBA00004651"/>
    </source>
</evidence>
<comment type="subcellular location">
    <subcellularLocation>
        <location evidence="1">Cell membrane</location>
        <topology evidence="1">Multi-pass membrane protein</topology>
    </subcellularLocation>
</comment>
<feature type="transmembrane region" description="Helical" evidence="7">
    <location>
        <begin position="450"/>
        <end position="469"/>
    </location>
</feature>
<reference evidence="9 10" key="1">
    <citation type="submission" date="2019-07" db="EMBL/GenBank/DDBJ databases">
        <title>Microbispora hainanensis DSM 45428.</title>
        <authorList>
            <person name="Thawai C."/>
        </authorList>
    </citation>
    <scope>NUCLEOTIDE SEQUENCE [LARGE SCALE GENOMIC DNA]</scope>
    <source>
        <strain evidence="9 10">DSM 45428</strain>
    </source>
</reference>
<dbReference type="GO" id="GO:0005886">
    <property type="term" value="C:plasma membrane"/>
    <property type="evidence" value="ECO:0007669"/>
    <property type="project" value="UniProtKB-SubCell"/>
</dbReference>
<feature type="transmembrane region" description="Helical" evidence="7">
    <location>
        <begin position="273"/>
        <end position="296"/>
    </location>
</feature>
<dbReference type="InterPro" id="IPR011701">
    <property type="entry name" value="MFS"/>
</dbReference>
<keyword evidence="4 7" id="KW-0812">Transmembrane</keyword>
<dbReference type="Proteomes" id="UP000316541">
    <property type="component" value="Unassembled WGS sequence"/>
</dbReference>
<feature type="transmembrane region" description="Helical" evidence="7">
    <location>
        <begin position="209"/>
        <end position="227"/>
    </location>
</feature>
<keyword evidence="5 7" id="KW-1133">Transmembrane helix</keyword>
<dbReference type="RefSeq" id="WP_142620582.1">
    <property type="nucleotide sequence ID" value="NZ_VIRM01000025.1"/>
</dbReference>